<dbReference type="EMBL" id="JAWXYG010000006">
    <property type="protein sequence ID" value="KAK4269622.1"/>
    <property type="molecule type" value="Genomic_DNA"/>
</dbReference>
<name>A0AAE1JFL7_9FABA</name>
<evidence type="ECO:0000313" key="2">
    <source>
        <dbReference type="Proteomes" id="UP001293593"/>
    </source>
</evidence>
<proteinExistence type="predicted"/>
<sequence length="115" mass="12628">MRRRKPGAGGKLYSIRPGALIPHNENASYISKLPILCSRRPPSSSAALEVHLVVLHETPDIPHSMAWHLSLIHSARPSLHRPGFTDFLGVQGTRIAAWAKHSAAASSRFLLHSTR</sequence>
<organism evidence="1 2">
    <name type="scientific">Acacia crassicarpa</name>
    <name type="common">northern wattle</name>
    <dbReference type="NCBI Taxonomy" id="499986"/>
    <lineage>
        <taxon>Eukaryota</taxon>
        <taxon>Viridiplantae</taxon>
        <taxon>Streptophyta</taxon>
        <taxon>Embryophyta</taxon>
        <taxon>Tracheophyta</taxon>
        <taxon>Spermatophyta</taxon>
        <taxon>Magnoliopsida</taxon>
        <taxon>eudicotyledons</taxon>
        <taxon>Gunneridae</taxon>
        <taxon>Pentapetalae</taxon>
        <taxon>rosids</taxon>
        <taxon>fabids</taxon>
        <taxon>Fabales</taxon>
        <taxon>Fabaceae</taxon>
        <taxon>Caesalpinioideae</taxon>
        <taxon>mimosoid clade</taxon>
        <taxon>Acacieae</taxon>
        <taxon>Acacia</taxon>
    </lineage>
</organism>
<dbReference type="AlphaFoldDB" id="A0AAE1JFL7"/>
<evidence type="ECO:0000313" key="1">
    <source>
        <dbReference type="EMBL" id="KAK4269622.1"/>
    </source>
</evidence>
<comment type="caution">
    <text evidence="1">The sequence shown here is derived from an EMBL/GenBank/DDBJ whole genome shotgun (WGS) entry which is preliminary data.</text>
</comment>
<accession>A0AAE1JFL7</accession>
<dbReference type="Proteomes" id="UP001293593">
    <property type="component" value="Unassembled WGS sequence"/>
</dbReference>
<gene>
    <name evidence="1" type="ORF">QN277_022754</name>
</gene>
<protein>
    <submittedName>
        <fullName evidence="1">Uncharacterized protein</fullName>
    </submittedName>
</protein>
<keyword evidence="2" id="KW-1185">Reference proteome</keyword>
<reference evidence="1" key="1">
    <citation type="submission" date="2023-10" db="EMBL/GenBank/DDBJ databases">
        <title>Chromosome-level genome of the transformable northern wattle, Acacia crassicarpa.</title>
        <authorList>
            <person name="Massaro I."/>
            <person name="Sinha N.R."/>
            <person name="Poethig S."/>
            <person name="Leichty A.R."/>
        </authorList>
    </citation>
    <scope>NUCLEOTIDE SEQUENCE</scope>
    <source>
        <strain evidence="1">Acra3RX</strain>
        <tissue evidence="1">Leaf</tissue>
    </source>
</reference>